<sequence length="187" mass="20932">MKWLILSLVLSSQALFASSEIDQLSFLYYKNKLNGFEKSIEGEDQCYPRPDSSSCAKVICEKLPSYMCDSPDEIRQVTTMCRGNYGGDCVARVIKQLPSYQSDSLDEMKDIANQCSGVVGSRCFDFFASKLPAYQLDSRDEVFEVLGQCKNASYDVVDCAVFTCDKLPSYQCDSRDELINVLKSCGN</sequence>
<evidence type="ECO:0000313" key="1">
    <source>
        <dbReference type="EMBL" id="AUN96527.1"/>
    </source>
</evidence>
<name>A0A2K9NLZ3_BACTC</name>
<evidence type="ECO:0000313" key="2">
    <source>
        <dbReference type="Proteomes" id="UP000235584"/>
    </source>
</evidence>
<proteinExistence type="predicted"/>
<protein>
    <submittedName>
        <fullName evidence="1">Uncharacterized protein</fullName>
    </submittedName>
</protein>
<keyword evidence="2" id="KW-1185">Reference proteome</keyword>
<dbReference type="Proteomes" id="UP000235584">
    <property type="component" value="Chromosome"/>
</dbReference>
<dbReference type="KEGG" id="bsto:C0V70_00075"/>
<gene>
    <name evidence="1" type="ORF">C0V70_00075</name>
</gene>
<reference evidence="1 2" key="1">
    <citation type="submission" date="2018-01" db="EMBL/GenBank/DDBJ databases">
        <title>Complete genome sequence of Bacteriovorax stolpii DSM12778.</title>
        <authorList>
            <person name="Tang B."/>
            <person name="Chang J."/>
        </authorList>
    </citation>
    <scope>NUCLEOTIDE SEQUENCE [LARGE SCALE GENOMIC DNA]</scope>
    <source>
        <strain evidence="1 2">DSM 12778</strain>
    </source>
</reference>
<organism evidence="1 2">
    <name type="scientific">Bacteriovorax stolpii</name>
    <name type="common">Bdellovibrio stolpii</name>
    <dbReference type="NCBI Taxonomy" id="960"/>
    <lineage>
        <taxon>Bacteria</taxon>
        <taxon>Pseudomonadati</taxon>
        <taxon>Bdellovibrionota</taxon>
        <taxon>Bacteriovoracia</taxon>
        <taxon>Bacteriovoracales</taxon>
        <taxon>Bacteriovoracaceae</taxon>
        <taxon>Bacteriovorax</taxon>
    </lineage>
</organism>
<dbReference type="RefSeq" id="WP_102241822.1">
    <property type="nucleotide sequence ID" value="NZ_CP025704.1"/>
</dbReference>
<dbReference type="EMBL" id="CP025704">
    <property type="protein sequence ID" value="AUN96527.1"/>
    <property type="molecule type" value="Genomic_DNA"/>
</dbReference>
<dbReference type="AlphaFoldDB" id="A0A2K9NLZ3"/>
<accession>A0A2K9NLZ3</accession>